<dbReference type="SMART" id="SM00487">
    <property type="entry name" value="DEXDc"/>
    <property type="match status" value="1"/>
</dbReference>
<dbReference type="FunFam" id="3.40.50.300:FF:000428">
    <property type="entry name" value="TATA-binding protein-associated factor 172"/>
    <property type="match status" value="1"/>
</dbReference>
<dbReference type="PROSITE" id="PS51194">
    <property type="entry name" value="HELICASE_CTER"/>
    <property type="match status" value="1"/>
</dbReference>
<evidence type="ECO:0000256" key="6">
    <source>
        <dbReference type="ARBA" id="ARBA00022840"/>
    </source>
</evidence>
<keyword evidence="7" id="KW-0238">DNA-binding</keyword>
<feature type="domain" description="Helicase C-terminal" evidence="10">
    <location>
        <begin position="1641"/>
        <end position="1795"/>
    </location>
</feature>
<dbReference type="eggNOG" id="KOG0392">
    <property type="taxonomic scope" value="Eukaryota"/>
</dbReference>
<dbReference type="InterPro" id="IPR001650">
    <property type="entry name" value="Helicase_C-like"/>
</dbReference>
<dbReference type="InParanoid" id="H2YV58"/>
<protein>
    <recommendedName>
        <fullName evidence="13">BTAF1 RNA polymerase II, B-TFIID transcription factor-associated</fullName>
    </recommendedName>
</protein>
<keyword evidence="12" id="KW-1185">Reference proteome</keyword>
<dbReference type="Gene3D" id="1.25.10.10">
    <property type="entry name" value="Leucine-rich Repeat Variant"/>
    <property type="match status" value="2"/>
</dbReference>
<reference evidence="11" key="2">
    <citation type="submission" date="2025-08" db="UniProtKB">
        <authorList>
            <consortium name="Ensembl"/>
        </authorList>
    </citation>
    <scope>IDENTIFICATION</scope>
</reference>
<dbReference type="GO" id="GO:0016887">
    <property type="term" value="F:ATP hydrolysis activity"/>
    <property type="evidence" value="ECO:0007669"/>
    <property type="project" value="InterPro"/>
</dbReference>
<name>H2YV58_CIOSA</name>
<dbReference type="PANTHER" id="PTHR36498">
    <property type="entry name" value="TATA-BINDING PROTEIN-ASSOCIATED FACTOR 172"/>
    <property type="match status" value="1"/>
</dbReference>
<accession>H2YV58</accession>
<dbReference type="Gene3D" id="3.40.50.10810">
    <property type="entry name" value="Tandem AAA-ATPase domain"/>
    <property type="match status" value="1"/>
</dbReference>
<reference evidence="12" key="1">
    <citation type="submission" date="2003-08" db="EMBL/GenBank/DDBJ databases">
        <authorList>
            <person name="Birren B."/>
            <person name="Nusbaum C."/>
            <person name="Abebe A."/>
            <person name="Abouelleil A."/>
            <person name="Adekoya E."/>
            <person name="Ait-zahra M."/>
            <person name="Allen N."/>
            <person name="Allen T."/>
            <person name="An P."/>
            <person name="Anderson M."/>
            <person name="Anderson S."/>
            <person name="Arachchi H."/>
            <person name="Armbruster J."/>
            <person name="Bachantsang P."/>
            <person name="Baldwin J."/>
            <person name="Barry A."/>
            <person name="Bayul T."/>
            <person name="Blitshsteyn B."/>
            <person name="Bloom T."/>
            <person name="Blye J."/>
            <person name="Boguslavskiy L."/>
            <person name="Borowsky M."/>
            <person name="Boukhgalter B."/>
            <person name="Brunache A."/>
            <person name="Butler J."/>
            <person name="Calixte N."/>
            <person name="Calvo S."/>
            <person name="Camarata J."/>
            <person name="Campo K."/>
            <person name="Chang J."/>
            <person name="Cheshatsang Y."/>
            <person name="Citroen M."/>
            <person name="Collymore A."/>
            <person name="Considine T."/>
            <person name="Cook A."/>
            <person name="Cooke P."/>
            <person name="Corum B."/>
            <person name="Cuomo C."/>
            <person name="David R."/>
            <person name="Dawoe T."/>
            <person name="Degray S."/>
            <person name="Dodge S."/>
            <person name="Dooley K."/>
            <person name="Dorje P."/>
            <person name="Dorjee K."/>
            <person name="Dorris L."/>
            <person name="Duffey N."/>
            <person name="Dupes A."/>
            <person name="Elkins T."/>
            <person name="Engels R."/>
            <person name="Erickson J."/>
            <person name="Farina A."/>
            <person name="Faro S."/>
            <person name="Ferreira P."/>
            <person name="Fischer H."/>
            <person name="Fitzgerald M."/>
            <person name="Foley K."/>
            <person name="Gage D."/>
            <person name="Galagan J."/>
            <person name="Gearin G."/>
            <person name="Gnerre S."/>
            <person name="Gnirke A."/>
            <person name="Goyette A."/>
            <person name="Graham J."/>
            <person name="Grandbois E."/>
            <person name="Gyaltsen K."/>
            <person name="Hafez N."/>
            <person name="Hagopian D."/>
            <person name="Hagos B."/>
            <person name="Hall J."/>
            <person name="Hatcher B."/>
            <person name="Heller A."/>
            <person name="Higgins H."/>
            <person name="Honan T."/>
            <person name="Horn A."/>
            <person name="Houde N."/>
            <person name="Hughes L."/>
            <person name="Hulme W."/>
            <person name="Husby E."/>
            <person name="Iliev I."/>
            <person name="Jaffe D."/>
            <person name="Jones C."/>
            <person name="Kamal M."/>
            <person name="Kamat A."/>
            <person name="Kamvysselis M."/>
            <person name="Karlsson E."/>
            <person name="Kells C."/>
            <person name="Kieu A."/>
            <person name="Kisner P."/>
            <person name="Kodira C."/>
            <person name="Kulbokas E."/>
            <person name="Labutti K."/>
            <person name="Lama D."/>
            <person name="Landers T."/>
            <person name="Leger J."/>
            <person name="Levine S."/>
            <person name="Lewis D."/>
            <person name="Lewis T."/>
            <person name="Lindblad-toh K."/>
            <person name="Liu X."/>
            <person name="Lokyitsang T."/>
            <person name="Lokyitsang Y."/>
            <person name="Lucien O."/>
            <person name="Lui A."/>
            <person name="Ma L.J."/>
            <person name="Mabbitt R."/>
            <person name="Macdonald J."/>
            <person name="Maclean C."/>
            <person name="Major J."/>
            <person name="Manning J."/>
            <person name="Marabella R."/>
            <person name="Maru K."/>
            <person name="Matthews C."/>
            <person name="Mauceli E."/>
            <person name="Mccarthy M."/>
            <person name="Mcdonough S."/>
            <person name="Mcghee T."/>
            <person name="Meldrim J."/>
            <person name="Meneus L."/>
            <person name="Mesirov J."/>
            <person name="Mihalev A."/>
            <person name="Mihova T."/>
            <person name="Mikkelsen T."/>
            <person name="Mlenga V."/>
            <person name="Moru K."/>
            <person name="Mozes J."/>
            <person name="Mulrain L."/>
            <person name="Munson G."/>
            <person name="Naylor J."/>
            <person name="Newes C."/>
            <person name="Nguyen C."/>
            <person name="Nguyen N."/>
            <person name="Nguyen T."/>
            <person name="Nicol R."/>
            <person name="Nielsen C."/>
            <person name="Nizzari M."/>
            <person name="Norbu C."/>
            <person name="Norbu N."/>
            <person name="O'donnell P."/>
            <person name="Okoawo O."/>
            <person name="O'leary S."/>
            <person name="Omotosho B."/>
            <person name="O'neill K."/>
            <person name="Osman S."/>
            <person name="Parker S."/>
            <person name="Perrin D."/>
            <person name="Phunkhang P."/>
            <person name="Piqani B."/>
            <person name="Purcell S."/>
            <person name="Rachupka T."/>
            <person name="Ramasamy U."/>
            <person name="Rameau R."/>
            <person name="Ray V."/>
            <person name="Raymond C."/>
            <person name="Retta R."/>
            <person name="Richardson S."/>
            <person name="Rise C."/>
            <person name="Rodriguez J."/>
            <person name="Rogers J."/>
            <person name="Rogov P."/>
            <person name="Rutman M."/>
            <person name="Schupbach R."/>
            <person name="Seaman C."/>
            <person name="Settipalli S."/>
            <person name="Sharpe T."/>
            <person name="Sheridan J."/>
            <person name="Sherpa N."/>
            <person name="Shi J."/>
            <person name="Smirnov S."/>
            <person name="Smith C."/>
            <person name="Sougnez C."/>
            <person name="Spencer B."/>
            <person name="Stalker J."/>
            <person name="Stange-thomann N."/>
            <person name="Stavropoulos S."/>
            <person name="Stetson K."/>
            <person name="Stone C."/>
            <person name="Stone S."/>
            <person name="Stubbs M."/>
            <person name="Talamas J."/>
            <person name="Tchuinga P."/>
            <person name="Tenzing P."/>
            <person name="Tesfaye S."/>
            <person name="Theodore J."/>
            <person name="Thoulutsang Y."/>
            <person name="Topham K."/>
            <person name="Towey S."/>
            <person name="Tsamla T."/>
            <person name="Tsomo N."/>
            <person name="Vallee D."/>
            <person name="Vassiliev H."/>
            <person name="Venkataraman V."/>
            <person name="Vinson J."/>
            <person name="Vo A."/>
            <person name="Wade C."/>
            <person name="Wang S."/>
            <person name="Wangchuk T."/>
            <person name="Wangdi T."/>
            <person name="Whittaker C."/>
            <person name="Wilkinson J."/>
            <person name="Wu Y."/>
            <person name="Wyman D."/>
            <person name="Yadav S."/>
            <person name="Yang S."/>
            <person name="Yang X."/>
            <person name="Yeager S."/>
            <person name="Yee E."/>
            <person name="Young G."/>
            <person name="Zainoun J."/>
            <person name="Zembeck L."/>
            <person name="Zimmer A."/>
            <person name="Zody M."/>
            <person name="Lander E."/>
        </authorList>
    </citation>
    <scope>NUCLEOTIDE SEQUENCE [LARGE SCALE GENOMIC DNA]</scope>
</reference>
<keyword evidence="5" id="KW-0347">Helicase</keyword>
<comment type="subcellular location">
    <subcellularLocation>
        <location evidence="1">Nucleus</location>
    </subcellularLocation>
</comment>
<dbReference type="InterPro" id="IPR027417">
    <property type="entry name" value="P-loop_NTPase"/>
</dbReference>
<dbReference type="FunFam" id="3.40.50.10810:FF:000009">
    <property type="entry name" value="B-TFIID TATA-box-binding protein-associated factor 1"/>
    <property type="match status" value="1"/>
</dbReference>
<dbReference type="STRING" id="51511.ENSCSAVP00000009218"/>
<dbReference type="OMA" id="WYSDIAC"/>
<dbReference type="Pfam" id="PF00271">
    <property type="entry name" value="Helicase_C"/>
    <property type="match status" value="1"/>
</dbReference>
<reference evidence="11" key="3">
    <citation type="submission" date="2025-09" db="UniProtKB">
        <authorList>
            <consortium name="Ensembl"/>
        </authorList>
    </citation>
    <scope>IDENTIFICATION</scope>
</reference>
<keyword evidence="8" id="KW-0539">Nucleus</keyword>
<dbReference type="InterPro" id="IPR014001">
    <property type="entry name" value="Helicase_ATP-bd"/>
</dbReference>
<dbReference type="SMART" id="SM00490">
    <property type="entry name" value="HELICc"/>
    <property type="match status" value="1"/>
</dbReference>
<dbReference type="InterPro" id="IPR022707">
    <property type="entry name" value="Mot1_central_dom"/>
</dbReference>
<dbReference type="FunCoup" id="H2YV58">
    <property type="interactions" value="648"/>
</dbReference>
<dbReference type="Pfam" id="PF12054">
    <property type="entry name" value="DUF3535"/>
    <property type="match status" value="1"/>
</dbReference>
<evidence type="ECO:0000259" key="9">
    <source>
        <dbReference type="PROSITE" id="PS51192"/>
    </source>
</evidence>
<dbReference type="Ensembl" id="ENSCSAVT00000009335.1">
    <property type="protein sequence ID" value="ENSCSAVP00000009218.1"/>
    <property type="gene ID" value="ENSCSAVG00000005435.1"/>
</dbReference>
<dbReference type="GeneTree" id="ENSGT00940000157500"/>
<dbReference type="GO" id="GO:0017025">
    <property type="term" value="F:TBP-class protein binding"/>
    <property type="evidence" value="ECO:0007669"/>
    <property type="project" value="InterPro"/>
</dbReference>
<sequence length="1855" mass="208752">YSSRLDRVFTLLESGSSSVARKAAAKQLGDVQKKHPQELNHLLAKLLVYIRHNEWDTRIAAAESIAAVVGELPKWEPKVTSEYKRKTCCVNPVNILCLLGSLSNTASSFPKDELKLTFDKLDVDRVLNGSQLLLSSAGEEYQQLCTEGIIGQDIVTKQRKNLEKRLGISLPGNATIGVSSSDLFNDDDLRMNDTSLKGKEENDSAKPVSRSSISEIKFSVKSGRPASVLSLTKLLTSVMPKKVCFGDHGVEFTMRFKDCGIAESTSLSHRLGEGSTKNYFNQLFIRVLSTCTILLLVRFKKTNLSIPTAIKDWLEWPLEWLVGNLTHLLLSSTWEARHGACITLQQVLAKHGDGCGIRRGMTSQQMTEHHQSWLVDLAIRLLCVIMLDRFADYVSDQVVAPVRESCAQTLGVIARHLHEDHIFGVVNILIQLLTKDQWELRQGAMLCIQYIIAVKVDLQPKLFTKCLPSILAGLRDCDGDVKNVSAKSLLPITEHLMKQQPELNMLLTILWSSLTTYDELAASTQSILLLLCKLIKSLPLCDICQGNEPHMLVSRLLPFFHHALTCVKEAALTTMSVLIEASQNAPEWMASIVSDAMWNLLQCCLLEPKSTIRELSSKVVFTKFVRSCPHEALSTCIPYIPMWLHLAFYPMSVPIPPNMLLQQNIPVSYFPLSVKIASYLQLQSNFLSCNMGTPNEDDKRYIGGVCSNTPPSEEYVMATREYVASLIGLVCCYGYSYTNNDKVTNGQAVDMETHLLYLMTSQSAVQRIVASIVVSQWWSEIAATKKMHSTPPPTLYIAFFKILEESFYFSEISFQFTQVQSDMKAFLATLLSKRIDIQQWVGLKTCTFRFAIYYPPHLYLITDLLEQCNLLTKLADRALKVQLTLECRVKAFASQAIVSAVHSSGEKDEIWKLPAKLNPLIRPLMEGLKWDESPTIRNAVSSTLSLLIGLCRNRQPCPNPKLIKNLCNSMTSHAIPTLKLFTKGEDFILERCHVTRPTVAQCGILTILRSTDKLQSEVNSRKRKRNQIDEGTIYLPNSTKVLVIIYVLGAHFLRLVKADISCGGATHCIQTICKMFGKDLFNKVPTLLEIAANFPDDAIVVSQSLLLIETMIPVLDENLLKDKILILFPEILRNLWHQLSSIRFLCSRCIAVLTKHVPLIIMPLVVEKIVPYMENSQNMSKHQGSVEAVANIIEEMGSSVVPYAILLIIPLLGGMSDQNVQCRLLATQCFGRLVQFMPVEVDPVGLPEDLVAKKRDDRRFLEQLFDNSSLDDYKIPVPINAKLRPYQEEGVRWLAFLNRYKLHGVLCDDMGLGKTLQTICILASDHHYKMKRRQVYDKIISLVVCPPTLTGHWVAEVNQFCALISPLHYAGNPNERVRLQSEVQKHNLVVASYEVVRNDIEFFSQISWNYCILDEGHAIKNGKSKLSQCIKSLQAKHRVILTGTPIQNSVLELWSLFDFLIPGLLGSEVEFNTRYSKPIIASREAKSSSSEQEEGLLAMEALHRQVLPFMLRRMKEDVLKDLPPKIIQDYFCDLSPLQLQLYEDFAKTRAMKEAESSIKFVDKDNDQSNLVRSTSHVFQALQYLQKVCNHPLLVLIPSHPQYNAIMSQLKKLKSSLHDIKHASKLTALQQLLLDCGIGNPLLDESVANQHRALIFCQHRNLINIIENDLLRDLMPDVTYLRLDGGVPANQRYSIVSRFNNDPSIDVLLLTTKVGGLGLNLTGADTVIFVEHDWNPMVDLQAMDRAHRIGQKKVVNVYRVITRGTLEEKILGLQEFKLNIANTIVGDDNRGLQSMGTSEVLDLFNVQSPKPQENTAEHINPSKGLRAMTEGLGELWDQNQYDNQYNLDNFLQSLGS</sequence>
<evidence type="ECO:0000256" key="5">
    <source>
        <dbReference type="ARBA" id="ARBA00022806"/>
    </source>
</evidence>
<dbReference type="InterPro" id="IPR044972">
    <property type="entry name" value="Mot1"/>
</dbReference>
<keyword evidence="6" id="KW-0067">ATP-binding</keyword>
<dbReference type="CDD" id="cd18793">
    <property type="entry name" value="SF2_C_SNF"/>
    <property type="match status" value="1"/>
</dbReference>
<dbReference type="GO" id="GO:0005524">
    <property type="term" value="F:ATP binding"/>
    <property type="evidence" value="ECO:0007669"/>
    <property type="project" value="UniProtKB-KW"/>
</dbReference>
<evidence type="ECO:0000259" key="10">
    <source>
        <dbReference type="PROSITE" id="PS51194"/>
    </source>
</evidence>
<dbReference type="SUPFAM" id="SSF48371">
    <property type="entry name" value="ARM repeat"/>
    <property type="match status" value="1"/>
</dbReference>
<dbReference type="InterPro" id="IPR049730">
    <property type="entry name" value="SNF2/RAD54-like_C"/>
</dbReference>
<keyword evidence="2" id="KW-0677">Repeat</keyword>
<evidence type="ECO:0008006" key="13">
    <source>
        <dbReference type="Google" id="ProtNLM"/>
    </source>
</evidence>
<keyword evidence="3" id="KW-0547">Nucleotide-binding</keyword>
<dbReference type="SUPFAM" id="SSF52540">
    <property type="entry name" value="P-loop containing nucleoside triphosphate hydrolases"/>
    <property type="match status" value="2"/>
</dbReference>
<evidence type="ECO:0000313" key="12">
    <source>
        <dbReference type="Proteomes" id="UP000007875"/>
    </source>
</evidence>
<organism evidence="11 12">
    <name type="scientific">Ciona savignyi</name>
    <name type="common">Pacific transparent sea squirt</name>
    <dbReference type="NCBI Taxonomy" id="51511"/>
    <lineage>
        <taxon>Eukaryota</taxon>
        <taxon>Metazoa</taxon>
        <taxon>Chordata</taxon>
        <taxon>Tunicata</taxon>
        <taxon>Ascidiacea</taxon>
        <taxon>Phlebobranchia</taxon>
        <taxon>Cionidae</taxon>
        <taxon>Ciona</taxon>
    </lineage>
</organism>
<dbReference type="InterPro" id="IPR044078">
    <property type="entry name" value="Mot1_ATP-bd"/>
</dbReference>
<dbReference type="Pfam" id="PF00176">
    <property type="entry name" value="SNF2-rel_dom"/>
    <property type="match status" value="1"/>
</dbReference>
<evidence type="ECO:0000256" key="4">
    <source>
        <dbReference type="ARBA" id="ARBA00022801"/>
    </source>
</evidence>
<dbReference type="GO" id="GO:0004386">
    <property type="term" value="F:helicase activity"/>
    <property type="evidence" value="ECO:0007669"/>
    <property type="project" value="UniProtKB-KW"/>
</dbReference>
<evidence type="ECO:0000256" key="1">
    <source>
        <dbReference type="ARBA" id="ARBA00004123"/>
    </source>
</evidence>
<keyword evidence="4" id="KW-0378">Hydrolase</keyword>
<dbReference type="GO" id="GO:0005634">
    <property type="term" value="C:nucleus"/>
    <property type="evidence" value="ECO:0007669"/>
    <property type="project" value="UniProtKB-SubCell"/>
</dbReference>
<dbReference type="CDD" id="cd17999">
    <property type="entry name" value="DEXHc_Mot1"/>
    <property type="match status" value="1"/>
</dbReference>
<dbReference type="InterPro" id="IPR038718">
    <property type="entry name" value="SNF2-like_sf"/>
</dbReference>
<evidence type="ECO:0000256" key="3">
    <source>
        <dbReference type="ARBA" id="ARBA00022741"/>
    </source>
</evidence>
<dbReference type="InterPro" id="IPR016024">
    <property type="entry name" value="ARM-type_fold"/>
</dbReference>
<dbReference type="InterPro" id="IPR011989">
    <property type="entry name" value="ARM-like"/>
</dbReference>
<evidence type="ECO:0000256" key="7">
    <source>
        <dbReference type="ARBA" id="ARBA00023125"/>
    </source>
</evidence>
<dbReference type="PROSITE" id="PS51192">
    <property type="entry name" value="HELICASE_ATP_BIND_1"/>
    <property type="match status" value="1"/>
</dbReference>
<dbReference type="InterPro" id="IPR000330">
    <property type="entry name" value="SNF2_N"/>
</dbReference>
<dbReference type="Proteomes" id="UP000007875">
    <property type="component" value="Unassembled WGS sequence"/>
</dbReference>
<evidence type="ECO:0000313" key="11">
    <source>
        <dbReference type="Ensembl" id="ENSCSAVP00000009218.1"/>
    </source>
</evidence>
<proteinExistence type="predicted"/>
<dbReference type="Gene3D" id="3.40.50.300">
    <property type="entry name" value="P-loop containing nucleotide triphosphate hydrolases"/>
    <property type="match status" value="1"/>
</dbReference>
<feature type="domain" description="Helicase ATP-binding" evidence="9">
    <location>
        <begin position="1295"/>
        <end position="1463"/>
    </location>
</feature>
<dbReference type="GO" id="GO:0003677">
    <property type="term" value="F:DNA binding"/>
    <property type="evidence" value="ECO:0007669"/>
    <property type="project" value="UniProtKB-KW"/>
</dbReference>
<evidence type="ECO:0000256" key="8">
    <source>
        <dbReference type="ARBA" id="ARBA00023242"/>
    </source>
</evidence>
<dbReference type="PANTHER" id="PTHR36498:SF1">
    <property type="entry name" value="TATA-BINDING PROTEIN-ASSOCIATED FACTOR 172"/>
    <property type="match status" value="1"/>
</dbReference>
<evidence type="ECO:0000256" key="2">
    <source>
        <dbReference type="ARBA" id="ARBA00022737"/>
    </source>
</evidence>